<name>A0A0E9SUD0_ANGAN</name>
<feature type="region of interest" description="Disordered" evidence="1">
    <location>
        <begin position="18"/>
        <end position="41"/>
    </location>
</feature>
<accession>A0A0E9SUD0</accession>
<dbReference type="AlphaFoldDB" id="A0A0E9SUD0"/>
<sequence length="41" mass="5156">MYNKVWFEKNSPCKNRLSEVNEQDEKERRKLLDNNKENNKW</sequence>
<organism evidence="2">
    <name type="scientific">Anguilla anguilla</name>
    <name type="common">European freshwater eel</name>
    <name type="synonym">Muraena anguilla</name>
    <dbReference type="NCBI Taxonomy" id="7936"/>
    <lineage>
        <taxon>Eukaryota</taxon>
        <taxon>Metazoa</taxon>
        <taxon>Chordata</taxon>
        <taxon>Craniata</taxon>
        <taxon>Vertebrata</taxon>
        <taxon>Euteleostomi</taxon>
        <taxon>Actinopterygii</taxon>
        <taxon>Neopterygii</taxon>
        <taxon>Teleostei</taxon>
        <taxon>Anguilliformes</taxon>
        <taxon>Anguillidae</taxon>
        <taxon>Anguilla</taxon>
    </lineage>
</organism>
<dbReference type="EMBL" id="GBXM01063139">
    <property type="protein sequence ID" value="JAH45438.1"/>
    <property type="molecule type" value="Transcribed_RNA"/>
</dbReference>
<reference evidence="2" key="2">
    <citation type="journal article" date="2015" name="Fish Shellfish Immunol.">
        <title>Early steps in the European eel (Anguilla anguilla)-Vibrio vulnificus interaction in the gills: Role of the RtxA13 toxin.</title>
        <authorList>
            <person name="Callol A."/>
            <person name="Pajuelo D."/>
            <person name="Ebbesson L."/>
            <person name="Teles M."/>
            <person name="MacKenzie S."/>
            <person name="Amaro C."/>
        </authorList>
    </citation>
    <scope>NUCLEOTIDE SEQUENCE</scope>
</reference>
<protein>
    <submittedName>
        <fullName evidence="2">Uncharacterized protein</fullName>
    </submittedName>
</protein>
<reference evidence="2" key="1">
    <citation type="submission" date="2014-11" db="EMBL/GenBank/DDBJ databases">
        <authorList>
            <person name="Amaro Gonzalez C."/>
        </authorList>
    </citation>
    <scope>NUCLEOTIDE SEQUENCE</scope>
</reference>
<proteinExistence type="predicted"/>
<evidence type="ECO:0000256" key="1">
    <source>
        <dbReference type="SAM" id="MobiDB-lite"/>
    </source>
</evidence>
<dbReference type="EMBL" id="GBXM01063676">
    <property type="protein sequence ID" value="JAH44901.1"/>
    <property type="molecule type" value="Transcribed_RNA"/>
</dbReference>
<evidence type="ECO:0000313" key="2">
    <source>
        <dbReference type="EMBL" id="JAH44901.1"/>
    </source>
</evidence>